<name>A0AAD1VMU0_PELCU</name>
<gene>
    <name evidence="2" type="ORF">PECUL_23A021580</name>
</gene>
<feature type="region of interest" description="Disordered" evidence="1">
    <location>
        <begin position="93"/>
        <end position="115"/>
    </location>
</feature>
<feature type="non-terminal residue" evidence="2">
    <location>
        <position position="1"/>
    </location>
</feature>
<feature type="non-terminal residue" evidence="2">
    <location>
        <position position="115"/>
    </location>
</feature>
<protein>
    <submittedName>
        <fullName evidence="2">Uncharacterized protein</fullName>
    </submittedName>
</protein>
<feature type="compositionally biased region" description="Basic and acidic residues" evidence="1">
    <location>
        <begin position="23"/>
        <end position="35"/>
    </location>
</feature>
<accession>A0AAD1VMU0</accession>
<dbReference type="Proteomes" id="UP001295444">
    <property type="component" value="Chromosome 01"/>
</dbReference>
<reference evidence="2" key="1">
    <citation type="submission" date="2022-03" db="EMBL/GenBank/DDBJ databases">
        <authorList>
            <person name="Alioto T."/>
            <person name="Alioto T."/>
            <person name="Gomez Garrido J."/>
        </authorList>
    </citation>
    <scope>NUCLEOTIDE SEQUENCE</scope>
</reference>
<organism evidence="2 3">
    <name type="scientific">Pelobates cultripes</name>
    <name type="common">Western spadefoot toad</name>
    <dbReference type="NCBI Taxonomy" id="61616"/>
    <lineage>
        <taxon>Eukaryota</taxon>
        <taxon>Metazoa</taxon>
        <taxon>Chordata</taxon>
        <taxon>Craniata</taxon>
        <taxon>Vertebrata</taxon>
        <taxon>Euteleostomi</taxon>
        <taxon>Amphibia</taxon>
        <taxon>Batrachia</taxon>
        <taxon>Anura</taxon>
        <taxon>Pelobatoidea</taxon>
        <taxon>Pelobatidae</taxon>
        <taxon>Pelobates</taxon>
    </lineage>
</organism>
<evidence type="ECO:0000256" key="1">
    <source>
        <dbReference type="SAM" id="MobiDB-lite"/>
    </source>
</evidence>
<dbReference type="AlphaFoldDB" id="A0AAD1VMU0"/>
<proteinExistence type="predicted"/>
<evidence type="ECO:0000313" key="2">
    <source>
        <dbReference type="EMBL" id="CAH2220579.1"/>
    </source>
</evidence>
<evidence type="ECO:0000313" key="3">
    <source>
        <dbReference type="Proteomes" id="UP001295444"/>
    </source>
</evidence>
<sequence>TNREDVTLVGTQAKLYHYTTRRTNKEQHGREGERQRKAKKSQGKHTGTVSTDSREIECGSNTRRRDEPKDRMSDTIAPRGRYFLYAPHASHYPLLPTITRTSHTQDLGHNKQHRT</sequence>
<keyword evidence="3" id="KW-1185">Reference proteome</keyword>
<dbReference type="EMBL" id="OW240912">
    <property type="protein sequence ID" value="CAH2220579.1"/>
    <property type="molecule type" value="Genomic_DNA"/>
</dbReference>
<feature type="region of interest" description="Disordered" evidence="1">
    <location>
        <begin position="1"/>
        <end position="78"/>
    </location>
</feature>
<feature type="compositionally biased region" description="Polar residues" evidence="1">
    <location>
        <begin position="98"/>
        <end position="107"/>
    </location>
</feature>
<feature type="compositionally biased region" description="Basic and acidic residues" evidence="1">
    <location>
        <begin position="52"/>
        <end position="73"/>
    </location>
</feature>